<evidence type="ECO:0000259" key="7">
    <source>
        <dbReference type="PROSITE" id="PS51160"/>
    </source>
</evidence>
<evidence type="ECO:0000256" key="6">
    <source>
        <dbReference type="RuleBase" id="RU004168"/>
    </source>
</evidence>
<dbReference type="SUPFAM" id="SSF54975">
    <property type="entry name" value="Acylphosphatase/BLUF domain-like"/>
    <property type="match status" value="1"/>
</dbReference>
<dbReference type="InterPro" id="IPR020456">
    <property type="entry name" value="Acylphosphatase"/>
</dbReference>
<feature type="domain" description="Acylphosphatase-like" evidence="7">
    <location>
        <begin position="8"/>
        <end position="98"/>
    </location>
</feature>
<evidence type="ECO:0000256" key="2">
    <source>
        <dbReference type="ARBA" id="ARBA00012150"/>
    </source>
</evidence>
<dbReference type="PRINTS" id="PR00112">
    <property type="entry name" value="ACYLPHPHTASE"/>
</dbReference>
<feature type="active site" evidence="5">
    <location>
        <position position="41"/>
    </location>
</feature>
<dbReference type="Pfam" id="PF00708">
    <property type="entry name" value="Acylphosphatase"/>
    <property type="match status" value="1"/>
</dbReference>
<dbReference type="PROSITE" id="PS00150">
    <property type="entry name" value="ACYLPHOSPHATASE_1"/>
    <property type="match status" value="1"/>
</dbReference>
<evidence type="ECO:0000256" key="1">
    <source>
        <dbReference type="ARBA" id="ARBA00005614"/>
    </source>
</evidence>
<dbReference type="RefSeq" id="XP_005102043.1">
    <property type="nucleotide sequence ID" value="XM_005101986.3"/>
</dbReference>
<keyword evidence="8" id="KW-1185">Reference proteome</keyword>
<comment type="catalytic activity">
    <reaction evidence="4 5">
        <text>an acyl phosphate + H2O = a carboxylate + phosphate + H(+)</text>
        <dbReference type="Rhea" id="RHEA:14965"/>
        <dbReference type="ChEBI" id="CHEBI:15377"/>
        <dbReference type="ChEBI" id="CHEBI:15378"/>
        <dbReference type="ChEBI" id="CHEBI:29067"/>
        <dbReference type="ChEBI" id="CHEBI:43474"/>
        <dbReference type="ChEBI" id="CHEBI:59918"/>
        <dbReference type="EC" id="3.6.1.7"/>
    </reaction>
</comment>
<keyword evidence="3 5" id="KW-0378">Hydrolase</keyword>
<dbReference type="EC" id="3.6.1.7" evidence="2 5"/>
<accession>A0ABM0JUU9</accession>
<dbReference type="GeneID" id="101853568"/>
<name>A0ABM0JUU9_APLCA</name>
<proteinExistence type="inferred from homology"/>
<sequence>MASVSLKSVNFEVFGRVQGVFFRKHTQSTAKKLGLMGWVENTNKGTVVGCVEGPGDKVSTMKKWLQETGSPKSRIEKCVFTEEKTIFTKSHSSFLVRK</sequence>
<dbReference type="PANTHER" id="PTHR10029:SF3">
    <property type="entry name" value="ACYLPHOSPHATASE-RELATED"/>
    <property type="match status" value="1"/>
</dbReference>
<evidence type="ECO:0000313" key="9">
    <source>
        <dbReference type="RefSeq" id="XP_005102043.1"/>
    </source>
</evidence>
<gene>
    <name evidence="9" type="primary">LOC101853568</name>
</gene>
<comment type="similarity">
    <text evidence="1 6">Belongs to the acylphosphatase family.</text>
</comment>
<dbReference type="Gene3D" id="3.30.70.100">
    <property type="match status" value="1"/>
</dbReference>
<evidence type="ECO:0000313" key="8">
    <source>
        <dbReference type="Proteomes" id="UP000694888"/>
    </source>
</evidence>
<dbReference type="InterPro" id="IPR017968">
    <property type="entry name" value="Acylphosphatase_CS"/>
</dbReference>
<evidence type="ECO:0000256" key="5">
    <source>
        <dbReference type="PROSITE-ProRule" id="PRU00520"/>
    </source>
</evidence>
<dbReference type="InterPro" id="IPR036046">
    <property type="entry name" value="Acylphosphatase-like_dom_sf"/>
</dbReference>
<dbReference type="PROSITE" id="PS51160">
    <property type="entry name" value="ACYLPHOSPHATASE_3"/>
    <property type="match status" value="1"/>
</dbReference>
<organism evidence="8 9">
    <name type="scientific">Aplysia californica</name>
    <name type="common">California sea hare</name>
    <dbReference type="NCBI Taxonomy" id="6500"/>
    <lineage>
        <taxon>Eukaryota</taxon>
        <taxon>Metazoa</taxon>
        <taxon>Spiralia</taxon>
        <taxon>Lophotrochozoa</taxon>
        <taxon>Mollusca</taxon>
        <taxon>Gastropoda</taxon>
        <taxon>Heterobranchia</taxon>
        <taxon>Euthyneura</taxon>
        <taxon>Tectipleura</taxon>
        <taxon>Aplysiida</taxon>
        <taxon>Aplysioidea</taxon>
        <taxon>Aplysiidae</taxon>
        <taxon>Aplysia</taxon>
    </lineage>
</organism>
<dbReference type="InterPro" id="IPR001792">
    <property type="entry name" value="Acylphosphatase-like_dom"/>
</dbReference>
<dbReference type="PANTHER" id="PTHR10029">
    <property type="entry name" value="ACYLPHOSPHATASE"/>
    <property type="match status" value="1"/>
</dbReference>
<evidence type="ECO:0000256" key="4">
    <source>
        <dbReference type="ARBA" id="ARBA00047645"/>
    </source>
</evidence>
<protein>
    <recommendedName>
        <fullName evidence="2 5">acylphosphatase</fullName>
        <ecNumber evidence="2 5">3.6.1.7</ecNumber>
    </recommendedName>
</protein>
<reference evidence="9" key="1">
    <citation type="submission" date="2025-08" db="UniProtKB">
        <authorList>
            <consortium name="RefSeq"/>
        </authorList>
    </citation>
    <scope>IDENTIFICATION</scope>
</reference>
<dbReference type="Proteomes" id="UP000694888">
    <property type="component" value="Unplaced"/>
</dbReference>
<feature type="active site" evidence="5">
    <location>
        <position position="23"/>
    </location>
</feature>
<evidence type="ECO:0000256" key="3">
    <source>
        <dbReference type="ARBA" id="ARBA00022801"/>
    </source>
</evidence>